<accession>A0A9K3D4G8</accession>
<protein>
    <submittedName>
        <fullName evidence="1">Uncharacterized protein</fullName>
    </submittedName>
</protein>
<reference evidence="1 2" key="1">
    <citation type="journal article" date="2018" name="PLoS ONE">
        <title>The draft genome of Kipferlia bialata reveals reductive genome evolution in fornicate parasites.</title>
        <authorList>
            <person name="Tanifuji G."/>
            <person name="Takabayashi S."/>
            <person name="Kume K."/>
            <person name="Takagi M."/>
            <person name="Nakayama T."/>
            <person name="Kamikawa R."/>
            <person name="Inagaki Y."/>
            <person name="Hashimoto T."/>
        </authorList>
    </citation>
    <scope>NUCLEOTIDE SEQUENCE [LARGE SCALE GENOMIC DNA]</scope>
    <source>
        <strain evidence="1">NY0173</strain>
    </source>
</reference>
<gene>
    <name evidence="1" type="ORF">KIPB_011250</name>
</gene>
<organism evidence="1 2">
    <name type="scientific">Kipferlia bialata</name>
    <dbReference type="NCBI Taxonomy" id="797122"/>
    <lineage>
        <taxon>Eukaryota</taxon>
        <taxon>Metamonada</taxon>
        <taxon>Carpediemonas-like organisms</taxon>
        <taxon>Kipferlia</taxon>
    </lineage>
</organism>
<dbReference type="Proteomes" id="UP000265618">
    <property type="component" value="Unassembled WGS sequence"/>
</dbReference>
<name>A0A9K3D4G8_9EUKA</name>
<proteinExistence type="predicted"/>
<dbReference type="EMBL" id="BDIP01004499">
    <property type="protein sequence ID" value="GIQ88899.1"/>
    <property type="molecule type" value="Genomic_DNA"/>
</dbReference>
<keyword evidence="2" id="KW-1185">Reference proteome</keyword>
<sequence length="206" mass="23004">LKEQRQSIAVYEWASGEDEPLVTGDVPLQELDDVMRHITVDPSDYTRILTTGHQRVLFWSVIEEGAASDADVSTQTMTLGQTDRMEQQIHRRLSFETDRMEQQIHRRLSFEAPPLVRDSAPPLVRDSVRNSIGHLTVSSFLPGTGQAVSGTVDGDVMLWAQDDPYLDMAGGEGKARMTSTKVLRLHTKGVSQTPVKDQAITLFKTR</sequence>
<evidence type="ECO:0000313" key="2">
    <source>
        <dbReference type="Proteomes" id="UP000265618"/>
    </source>
</evidence>
<feature type="non-terminal residue" evidence="1">
    <location>
        <position position="1"/>
    </location>
</feature>
<comment type="caution">
    <text evidence="1">The sequence shown here is derived from an EMBL/GenBank/DDBJ whole genome shotgun (WGS) entry which is preliminary data.</text>
</comment>
<dbReference type="OrthoDB" id="4899631at2759"/>
<evidence type="ECO:0000313" key="1">
    <source>
        <dbReference type="EMBL" id="GIQ88899.1"/>
    </source>
</evidence>
<dbReference type="AlphaFoldDB" id="A0A9K3D4G8"/>